<dbReference type="RefSeq" id="WP_252852357.1">
    <property type="nucleotide sequence ID" value="NZ_JAMXLR010000036.1"/>
</dbReference>
<feature type="signal peptide" evidence="1">
    <location>
        <begin position="1"/>
        <end position="22"/>
    </location>
</feature>
<evidence type="ECO:0000313" key="4">
    <source>
        <dbReference type="Proteomes" id="UP001155241"/>
    </source>
</evidence>
<reference evidence="3" key="1">
    <citation type="submission" date="2022-06" db="EMBL/GenBank/DDBJ databases">
        <title>Aeoliella straminimaris, a novel planctomycete from sediments.</title>
        <authorList>
            <person name="Vitorino I.R."/>
            <person name="Lage O.M."/>
        </authorList>
    </citation>
    <scope>NUCLEOTIDE SEQUENCE</scope>
    <source>
        <strain evidence="3">ICT_H6.2</strain>
    </source>
</reference>
<proteinExistence type="predicted"/>
<keyword evidence="1" id="KW-0732">Signal</keyword>
<comment type="caution">
    <text evidence="3">The sequence shown here is derived from an EMBL/GenBank/DDBJ whole genome shotgun (WGS) entry which is preliminary data.</text>
</comment>
<dbReference type="AlphaFoldDB" id="A0A9X2F9S2"/>
<dbReference type="Proteomes" id="UP001155241">
    <property type="component" value="Unassembled WGS sequence"/>
</dbReference>
<keyword evidence="4" id="KW-1185">Reference proteome</keyword>
<gene>
    <name evidence="3" type="ORF">NG895_10075</name>
</gene>
<evidence type="ECO:0000313" key="3">
    <source>
        <dbReference type="EMBL" id="MCO6044253.1"/>
    </source>
</evidence>
<accession>A0A9X2F9S2</accession>
<dbReference type="EMBL" id="JAMXLR010000036">
    <property type="protein sequence ID" value="MCO6044253.1"/>
    <property type="molecule type" value="Genomic_DNA"/>
</dbReference>
<feature type="domain" description="Ice-binding protein C-terminal" evidence="2">
    <location>
        <begin position="322"/>
        <end position="345"/>
    </location>
</feature>
<dbReference type="NCBIfam" id="TIGR02595">
    <property type="entry name" value="PEP_CTERM"/>
    <property type="match status" value="1"/>
</dbReference>
<evidence type="ECO:0000259" key="2">
    <source>
        <dbReference type="Pfam" id="PF07589"/>
    </source>
</evidence>
<feature type="chain" id="PRO_5040903116" evidence="1">
    <location>
        <begin position="23"/>
        <end position="352"/>
    </location>
</feature>
<protein>
    <submittedName>
        <fullName evidence="3">PEP-CTERM sorting domain-containing protein</fullName>
    </submittedName>
</protein>
<name>A0A9X2F9S2_9BACT</name>
<evidence type="ECO:0000256" key="1">
    <source>
        <dbReference type="SAM" id="SignalP"/>
    </source>
</evidence>
<dbReference type="Pfam" id="PF07589">
    <property type="entry name" value="PEP-CTERM"/>
    <property type="match status" value="1"/>
</dbReference>
<dbReference type="InterPro" id="IPR013424">
    <property type="entry name" value="Ice-binding_C"/>
</dbReference>
<sequence length="352" mass="37198">MNRVVPLIGALCISLLSSDVYGLPTAYDGFIYPNDGSPLNEQDGGYGWAGPWTEAGDGPGDDFTLTQSETSLDLPNLPFEPAGDSLIATGPGSGGNNNTINRPLAGGYDLAVDQTFYASFLMLKSGSDSSSSDNQEFNLMSGGSQVLRMGSTSGDSFWLGTSSNSIEPITFDATYFLVLKVDALADGSDTASLTVYDSSESIPASEPGVFDTTYSFDSGANINGARFWIGSNASGMFDEVRLGPTWEDVTSVNPNFLIGDFDMIDGITPADYQILSDNLFTGTTYEQGDIDFSGQVDLTDFAMFRRIYLEQGGSLSDLGLVSVPEPSTAALMTVVALGLLVVARKGRQQAGL</sequence>
<organism evidence="3 4">
    <name type="scientific">Aeoliella straminimaris</name>
    <dbReference type="NCBI Taxonomy" id="2954799"/>
    <lineage>
        <taxon>Bacteria</taxon>
        <taxon>Pseudomonadati</taxon>
        <taxon>Planctomycetota</taxon>
        <taxon>Planctomycetia</taxon>
        <taxon>Pirellulales</taxon>
        <taxon>Lacipirellulaceae</taxon>
        <taxon>Aeoliella</taxon>
    </lineage>
</organism>